<proteinExistence type="predicted"/>
<comment type="caution">
    <text evidence="2">The sequence shown here is derived from an EMBL/GenBank/DDBJ whole genome shotgun (WGS) entry which is preliminary data.</text>
</comment>
<feature type="chain" id="PRO_5044743617" evidence="1">
    <location>
        <begin position="20"/>
        <end position="250"/>
    </location>
</feature>
<dbReference type="EMBL" id="JBICBT010000852">
    <property type="protein sequence ID" value="KAL3096767.1"/>
    <property type="molecule type" value="Genomic_DNA"/>
</dbReference>
<name>A0ABD2K1K0_9BILA</name>
<evidence type="ECO:0000313" key="3">
    <source>
        <dbReference type="Proteomes" id="UP001620626"/>
    </source>
</evidence>
<dbReference type="AlphaFoldDB" id="A0ABD2K1K0"/>
<gene>
    <name evidence="2" type="ORF">niasHT_029651</name>
</gene>
<reference evidence="2 3" key="1">
    <citation type="submission" date="2024-10" db="EMBL/GenBank/DDBJ databases">
        <authorList>
            <person name="Kim D."/>
        </authorList>
    </citation>
    <scope>NUCLEOTIDE SEQUENCE [LARGE SCALE GENOMIC DNA]</scope>
    <source>
        <strain evidence="2">BH-2024</strain>
    </source>
</reference>
<feature type="signal peptide" evidence="1">
    <location>
        <begin position="1"/>
        <end position="19"/>
    </location>
</feature>
<keyword evidence="1" id="KW-0732">Signal</keyword>
<protein>
    <submittedName>
        <fullName evidence="2">Uncharacterized protein</fullName>
    </submittedName>
</protein>
<evidence type="ECO:0000256" key="1">
    <source>
        <dbReference type="SAM" id="SignalP"/>
    </source>
</evidence>
<sequence>MMFFLSAFAIILQCQIAVGQLVAPLLLHARAGPDFIVHPHVEPEHLDDDDDVVAAHVPHSARLGLLEHFLGGQRTLALIEQEHQFHEREKQEPNYFRTCNKNDKFKACCQQAGMTSAITDVDQLYKDACKYPPNELDTKQKITLGYYFNEYVMCYADAQDNGDCCAKKGVPSEVQYMFWSANCQDLCRGLSAKLNANPAWDKCSPYKKSIYHCNYQNVQMKKPTAATVRGFCNNAKLCKNPMGWRDTCNK</sequence>
<dbReference type="Proteomes" id="UP001620626">
    <property type="component" value="Unassembled WGS sequence"/>
</dbReference>
<organism evidence="2 3">
    <name type="scientific">Heterodera trifolii</name>
    <dbReference type="NCBI Taxonomy" id="157864"/>
    <lineage>
        <taxon>Eukaryota</taxon>
        <taxon>Metazoa</taxon>
        <taxon>Ecdysozoa</taxon>
        <taxon>Nematoda</taxon>
        <taxon>Chromadorea</taxon>
        <taxon>Rhabditida</taxon>
        <taxon>Tylenchina</taxon>
        <taxon>Tylenchomorpha</taxon>
        <taxon>Tylenchoidea</taxon>
        <taxon>Heteroderidae</taxon>
        <taxon>Heteroderinae</taxon>
        <taxon>Heterodera</taxon>
    </lineage>
</organism>
<evidence type="ECO:0000313" key="2">
    <source>
        <dbReference type="EMBL" id="KAL3096767.1"/>
    </source>
</evidence>
<keyword evidence="3" id="KW-1185">Reference proteome</keyword>
<accession>A0ABD2K1K0</accession>